<evidence type="ECO:0000256" key="3">
    <source>
        <dbReference type="ARBA" id="ARBA00022801"/>
    </source>
</evidence>
<name>A0A841I4X8_9DEIO</name>
<dbReference type="AlphaFoldDB" id="A0A841I4X8"/>
<dbReference type="Gene3D" id="3.40.50.1820">
    <property type="entry name" value="alpha/beta hydrolase"/>
    <property type="match status" value="1"/>
</dbReference>
<sequence length="655" mass="72859">MLSPDSLLGLSFVSDPQVSLSPTGTRVAYVVTRIVDEACGEGGVPPRPRYHSAVWLSEGEARPLTSGEARDSAPRLAPDGRSLAFLSDRSGKAQLYLLPLEGGEARQLTRYAQGVANPLWSPDGRYLAFLSRGDGPEEPMGRGEARVITHPRYKFNGQHFLPDEPAQLYLLEVATGELRQLTDHAAEISDVQWLPGSDALLFVAAADRHREALWQTEAWRVDLSGTVTQVTCWNSAISSLAPHPGGQGFAAVARPEDRGNTEDPHLYLFGWDGSARRLDTAFDYPAGNLVSSDVHVGAYPTRPVWRGEALLSLYTVGGSAGLFEVPLDGSDVRPLVFNVGRSISAFSAQGEMIAFLEETPHELPEVYLCELPGRKVTPLTRQANLILEWPEVELETLRVGQVEGWVMRPRELAEDARLPVFLTIHGGPHTAYGYGFMHEFRLLVACGYAVAYCNPRGSVGYGQAFSSAIYGRWGTVDYEDLMAFYDELVRSRPWIDASRAAVGGGSYGGYMTNWIIGHTDRFRAAITDRSICNLISFNGSSDIGARFWTDELGLEAWRSEDIEALWHMSPLKYVERVKTPTLIVHSERDHRCPVEQAEQWFMALYRLGVEVRFVRFPEEDHELSRSGRPDRRLMRLSEMLAWLDRHLVANAQPLD</sequence>
<keyword evidence="6" id="KW-0031">Aminopeptidase</keyword>
<dbReference type="SUPFAM" id="SSF82171">
    <property type="entry name" value="DPP6 N-terminal domain-like"/>
    <property type="match status" value="1"/>
</dbReference>
<keyword evidence="4" id="KW-0720">Serine protease</keyword>
<dbReference type="InterPro" id="IPR001375">
    <property type="entry name" value="Peptidase_S9_cat"/>
</dbReference>
<dbReference type="Proteomes" id="UP000569951">
    <property type="component" value="Unassembled WGS sequence"/>
</dbReference>
<dbReference type="PANTHER" id="PTHR42776">
    <property type="entry name" value="SERINE PEPTIDASE S9 FAMILY MEMBER"/>
    <property type="match status" value="1"/>
</dbReference>
<dbReference type="Pfam" id="PF00326">
    <property type="entry name" value="Peptidase_S9"/>
    <property type="match status" value="1"/>
</dbReference>
<dbReference type="GO" id="GO:0004177">
    <property type="term" value="F:aminopeptidase activity"/>
    <property type="evidence" value="ECO:0007669"/>
    <property type="project" value="UniProtKB-KW"/>
</dbReference>
<evidence type="ECO:0000256" key="4">
    <source>
        <dbReference type="ARBA" id="ARBA00022825"/>
    </source>
</evidence>
<dbReference type="InterPro" id="IPR011659">
    <property type="entry name" value="WD40"/>
</dbReference>
<evidence type="ECO:0000259" key="5">
    <source>
        <dbReference type="Pfam" id="PF00326"/>
    </source>
</evidence>
<dbReference type="RefSeq" id="WP_183988233.1">
    <property type="nucleotide sequence ID" value="NZ_JACHHG010000012.1"/>
</dbReference>
<dbReference type="InterPro" id="IPR011042">
    <property type="entry name" value="6-blade_b-propeller_TolB-like"/>
</dbReference>
<keyword evidence="3" id="KW-0378">Hydrolase</keyword>
<comment type="similarity">
    <text evidence="1">Belongs to the peptidase S9C family.</text>
</comment>
<evidence type="ECO:0000256" key="1">
    <source>
        <dbReference type="ARBA" id="ARBA00010040"/>
    </source>
</evidence>
<protein>
    <submittedName>
        <fullName evidence="6">Dipeptidyl aminopeptidase/acylaminoacyl peptidase</fullName>
    </submittedName>
</protein>
<dbReference type="Pfam" id="PF07676">
    <property type="entry name" value="PD40"/>
    <property type="match status" value="2"/>
</dbReference>
<dbReference type="EMBL" id="JACHHG010000012">
    <property type="protein sequence ID" value="MBB6099480.1"/>
    <property type="molecule type" value="Genomic_DNA"/>
</dbReference>
<evidence type="ECO:0000313" key="7">
    <source>
        <dbReference type="Proteomes" id="UP000569951"/>
    </source>
</evidence>
<accession>A0A841I4X8</accession>
<keyword evidence="7" id="KW-1185">Reference proteome</keyword>
<dbReference type="GO" id="GO:0004252">
    <property type="term" value="F:serine-type endopeptidase activity"/>
    <property type="evidence" value="ECO:0007669"/>
    <property type="project" value="TreeGrafter"/>
</dbReference>
<dbReference type="PANTHER" id="PTHR42776:SF27">
    <property type="entry name" value="DIPEPTIDYL PEPTIDASE FAMILY MEMBER 6"/>
    <property type="match status" value="1"/>
</dbReference>
<reference evidence="6 7" key="1">
    <citation type="submission" date="2020-08" db="EMBL/GenBank/DDBJ databases">
        <title>Genomic Encyclopedia of Type Strains, Phase IV (KMG-IV): sequencing the most valuable type-strain genomes for metagenomic binning, comparative biology and taxonomic classification.</title>
        <authorList>
            <person name="Goeker M."/>
        </authorList>
    </citation>
    <scope>NUCLEOTIDE SEQUENCE [LARGE SCALE GENOMIC DNA]</scope>
    <source>
        <strain evidence="6 7">DSM 21458</strain>
    </source>
</reference>
<dbReference type="InterPro" id="IPR029058">
    <property type="entry name" value="AB_hydrolase_fold"/>
</dbReference>
<dbReference type="FunFam" id="3.40.50.1820:FF:000028">
    <property type="entry name" value="S9 family peptidase"/>
    <property type="match status" value="1"/>
</dbReference>
<gene>
    <name evidence="6" type="ORF">HNR42_002930</name>
</gene>
<evidence type="ECO:0000313" key="6">
    <source>
        <dbReference type="EMBL" id="MBB6099480.1"/>
    </source>
</evidence>
<dbReference type="SUPFAM" id="SSF53474">
    <property type="entry name" value="alpha/beta-Hydrolases"/>
    <property type="match status" value="1"/>
</dbReference>
<evidence type="ECO:0000256" key="2">
    <source>
        <dbReference type="ARBA" id="ARBA00022670"/>
    </source>
</evidence>
<keyword evidence="2" id="KW-0645">Protease</keyword>
<dbReference type="Gene3D" id="2.120.10.30">
    <property type="entry name" value="TolB, C-terminal domain"/>
    <property type="match status" value="2"/>
</dbReference>
<comment type="caution">
    <text evidence="6">The sequence shown here is derived from an EMBL/GenBank/DDBJ whole genome shotgun (WGS) entry which is preliminary data.</text>
</comment>
<proteinExistence type="inferred from homology"/>
<organism evidence="6 7">
    <name type="scientific">Deinobacterium chartae</name>
    <dbReference type="NCBI Taxonomy" id="521158"/>
    <lineage>
        <taxon>Bacteria</taxon>
        <taxon>Thermotogati</taxon>
        <taxon>Deinococcota</taxon>
        <taxon>Deinococci</taxon>
        <taxon>Deinococcales</taxon>
        <taxon>Deinococcaceae</taxon>
        <taxon>Deinobacterium</taxon>
    </lineage>
</organism>
<dbReference type="GO" id="GO:0006508">
    <property type="term" value="P:proteolysis"/>
    <property type="evidence" value="ECO:0007669"/>
    <property type="project" value="UniProtKB-KW"/>
</dbReference>
<feature type="domain" description="Peptidase S9 prolyl oligopeptidase catalytic" evidence="5">
    <location>
        <begin position="436"/>
        <end position="647"/>
    </location>
</feature>